<keyword evidence="1" id="KW-0472">Membrane</keyword>
<keyword evidence="3" id="KW-1185">Reference proteome</keyword>
<keyword evidence="1" id="KW-0812">Transmembrane</keyword>
<protein>
    <submittedName>
        <fullName evidence="2">Uncharacterized protein</fullName>
    </submittedName>
</protein>
<feature type="transmembrane region" description="Helical" evidence="1">
    <location>
        <begin position="20"/>
        <end position="39"/>
    </location>
</feature>
<reference evidence="2" key="1">
    <citation type="submission" date="2021-01" db="EMBL/GenBank/DDBJ databases">
        <title>Genomic Encyclopedia of Type Strains, Phase IV (KMG-IV): sequencing the most valuable type-strain genomes for metagenomic binning, comparative biology and taxonomic classification.</title>
        <authorList>
            <person name="Goeker M."/>
        </authorList>
    </citation>
    <scope>NUCLEOTIDE SEQUENCE</scope>
    <source>
        <strain evidence="2">DSM 25523</strain>
    </source>
</reference>
<dbReference type="Proteomes" id="UP000717624">
    <property type="component" value="Unassembled WGS sequence"/>
</dbReference>
<keyword evidence="1" id="KW-1133">Transmembrane helix</keyword>
<dbReference type="EMBL" id="JAFBEB010000013">
    <property type="protein sequence ID" value="MBM7591631.1"/>
    <property type="molecule type" value="Genomic_DNA"/>
</dbReference>
<sequence length="547" mass="61663">MENNVTLQPETPQKNKKKLWIVAGIIVVVILAALGTVLAKTDLFKSAKIIYLESELKTLTDLGDSLSESYADYEKEMQPYLDQPVHSTMEISDLAIDGDIPDPYVAQIFDLLATSKLQIDSSLDQTKQQQYAKVNLLLNSEPFIGFEYLMDQNKMGFAIPELSKKYGYIDLNDSDALKEKFGIENLPKRFVTYNDLVSAVKIDKSELSSIFKDYGLLYADSLTDEQVTLNKNSTFEQDGFQTPAREITVSFTDAQLQQLLTKFADKATNDEKLFDTLYTRYEKLTKLMIDSGYTEVAEISKEDAKAAFKENLEQFKQDLQGTDANGGLKMVLHIDDDNHILSRKLIRVEDGKENPLLEMASWQQNGEQNYRFSMLPTESNQGEVTVSYKAKEEGTDKKGTFAFLMKENGDLVDFSTDFTVKTESNKETGSYDYKLKINDNSGDDLALSGNISGSVTKGDKKRETEASIKVNLDQQDLELPHAFSLKLKETDEAVSEIKLPTLTEDNSINLATMTDEQMYALQEEVGLAAQQFMTKHAELFQQFMGTY</sequence>
<evidence type="ECO:0000256" key="1">
    <source>
        <dbReference type="SAM" id="Phobius"/>
    </source>
</evidence>
<proteinExistence type="predicted"/>
<evidence type="ECO:0000313" key="3">
    <source>
        <dbReference type="Proteomes" id="UP000717624"/>
    </source>
</evidence>
<accession>A0A939BWB2</accession>
<gene>
    <name evidence="2" type="ORF">JOD01_003282</name>
</gene>
<comment type="caution">
    <text evidence="2">The sequence shown here is derived from an EMBL/GenBank/DDBJ whole genome shotgun (WGS) entry which is preliminary data.</text>
</comment>
<organism evidence="2 3">
    <name type="scientific">Brevibacillus fulvus</name>
    <dbReference type="NCBI Taxonomy" id="1125967"/>
    <lineage>
        <taxon>Bacteria</taxon>
        <taxon>Bacillati</taxon>
        <taxon>Bacillota</taxon>
        <taxon>Bacilli</taxon>
        <taxon>Bacillales</taxon>
        <taxon>Paenibacillaceae</taxon>
        <taxon>Brevibacillus</taxon>
    </lineage>
</organism>
<evidence type="ECO:0000313" key="2">
    <source>
        <dbReference type="EMBL" id="MBM7591631.1"/>
    </source>
</evidence>
<dbReference type="AlphaFoldDB" id="A0A939BWB2"/>
<dbReference type="RefSeq" id="WP_204519325.1">
    <property type="nucleotide sequence ID" value="NZ_BAABIN010000037.1"/>
</dbReference>
<name>A0A939BWB2_9BACL</name>